<dbReference type="InterPro" id="IPR050631">
    <property type="entry name" value="PheA/TfdB_FAD_monoxygenase"/>
</dbReference>
<proteinExistence type="predicted"/>
<dbReference type="InterPro" id="IPR002938">
    <property type="entry name" value="FAD-bd"/>
</dbReference>
<gene>
    <name evidence="3" type="ORF">GCM10022280_14030</name>
</gene>
<dbReference type="PANTHER" id="PTHR43476">
    <property type="entry name" value="3-(3-HYDROXY-PHENYL)PROPIONATE/3-HYDROXYCINNAMIC ACID HYDROXYLASE"/>
    <property type="match status" value="1"/>
</dbReference>
<keyword evidence="4" id="KW-1185">Reference proteome</keyword>
<dbReference type="Pfam" id="PF01494">
    <property type="entry name" value="FAD_binding_3"/>
    <property type="match status" value="1"/>
</dbReference>
<dbReference type="Gene3D" id="3.50.50.60">
    <property type="entry name" value="FAD/NAD(P)-binding domain"/>
    <property type="match status" value="2"/>
</dbReference>
<keyword evidence="1" id="KW-0560">Oxidoreductase</keyword>
<feature type="domain" description="FAD-binding" evidence="2">
    <location>
        <begin position="4"/>
        <end position="336"/>
    </location>
</feature>
<evidence type="ECO:0000313" key="4">
    <source>
        <dbReference type="Proteomes" id="UP001500235"/>
    </source>
</evidence>
<sequence length="401" mass="43783">MTDQDVLILGGGPCGLMTGLLFARAGLRVRVVEKHADFLHDFRGDTVHPSTMEVLGQLGLREAFLARPHQRLEQARLRIGGRELVVGDLAALRSATPFVAMMPQWEFLDFLREAASALPGFGLDMGLGADQLLEEGGRIVGARLSDGSEVRPQLTIAADGRHSIVRRDRWLPLRDLGSPIDVFWFELPRGETDSGGLRIAVEGGRILVRVDRGAYWQCAFVVPKGSAAVLRDAGIGAFRDSLRRIEPELGELGDALPSLDRLHLLEVTLDRLRRWHRPGLLAIGDAAHAMSPMGGIGINLAIQDAVAAANLLAPALRKGEGIDRLLAQVQRRRAPSTAIIQAVQRIAQDHVLAPALIREQSFGRPPWPLVMMDRLPALRRMAGRAIGFGIRNERLSPLLTA</sequence>
<dbReference type="InterPro" id="IPR036188">
    <property type="entry name" value="FAD/NAD-bd_sf"/>
</dbReference>
<accession>A0ABP7ST76</accession>
<reference evidence="4" key="1">
    <citation type="journal article" date="2019" name="Int. J. Syst. Evol. Microbiol.">
        <title>The Global Catalogue of Microorganisms (GCM) 10K type strain sequencing project: providing services to taxonomists for standard genome sequencing and annotation.</title>
        <authorList>
            <consortium name="The Broad Institute Genomics Platform"/>
            <consortium name="The Broad Institute Genome Sequencing Center for Infectious Disease"/>
            <person name="Wu L."/>
            <person name="Ma J."/>
        </authorList>
    </citation>
    <scope>NUCLEOTIDE SEQUENCE [LARGE SCALE GENOMIC DNA]</scope>
    <source>
        <strain evidence="4">JCM 17563</strain>
    </source>
</reference>
<dbReference type="SUPFAM" id="SSF51905">
    <property type="entry name" value="FAD/NAD(P)-binding domain"/>
    <property type="match status" value="1"/>
</dbReference>
<protein>
    <submittedName>
        <fullName evidence="3">FAD-dependent oxidoreductase</fullName>
    </submittedName>
</protein>
<dbReference type="PRINTS" id="PR00420">
    <property type="entry name" value="RNGMNOXGNASE"/>
</dbReference>
<evidence type="ECO:0000313" key="3">
    <source>
        <dbReference type="EMBL" id="GAA4016257.1"/>
    </source>
</evidence>
<dbReference type="PANTHER" id="PTHR43476:SF5">
    <property type="entry name" value="FAD-DEPENDENT MONOOXYGENASE"/>
    <property type="match status" value="1"/>
</dbReference>
<dbReference type="RefSeq" id="WP_344706676.1">
    <property type="nucleotide sequence ID" value="NZ_BAABBQ010000001.1"/>
</dbReference>
<comment type="caution">
    <text evidence="3">The sequence shown here is derived from an EMBL/GenBank/DDBJ whole genome shotgun (WGS) entry which is preliminary data.</text>
</comment>
<organism evidence="3 4">
    <name type="scientific">Sphingomonas swuensis</name>
    <dbReference type="NCBI Taxonomy" id="977800"/>
    <lineage>
        <taxon>Bacteria</taxon>
        <taxon>Pseudomonadati</taxon>
        <taxon>Pseudomonadota</taxon>
        <taxon>Alphaproteobacteria</taxon>
        <taxon>Sphingomonadales</taxon>
        <taxon>Sphingomonadaceae</taxon>
        <taxon>Sphingomonas</taxon>
    </lineage>
</organism>
<dbReference type="EMBL" id="BAABBQ010000001">
    <property type="protein sequence ID" value="GAA4016257.1"/>
    <property type="molecule type" value="Genomic_DNA"/>
</dbReference>
<evidence type="ECO:0000256" key="1">
    <source>
        <dbReference type="ARBA" id="ARBA00023002"/>
    </source>
</evidence>
<evidence type="ECO:0000259" key="2">
    <source>
        <dbReference type="Pfam" id="PF01494"/>
    </source>
</evidence>
<name>A0ABP7ST76_9SPHN</name>
<dbReference type="Proteomes" id="UP001500235">
    <property type="component" value="Unassembled WGS sequence"/>
</dbReference>